<protein>
    <submittedName>
        <fullName evidence="2">Phage protein</fullName>
    </submittedName>
</protein>
<reference evidence="3" key="1">
    <citation type="submission" date="2019-06" db="EMBL/GenBank/DDBJ databases">
        <authorList>
            <person name="Petit M.-A."/>
            <person name="Lossouarn J."/>
        </authorList>
    </citation>
    <scope>NUCLEOTIDE SEQUENCE [LARGE SCALE GENOMIC DNA]</scope>
</reference>
<dbReference type="Proteomes" id="UP000425690">
    <property type="component" value="Chromosome"/>
</dbReference>
<proteinExistence type="predicted"/>
<evidence type="ECO:0000313" key="3">
    <source>
        <dbReference type="Proteomes" id="UP000425690"/>
    </source>
</evidence>
<feature type="compositionally biased region" description="Basic and acidic residues" evidence="1">
    <location>
        <begin position="44"/>
        <end position="56"/>
    </location>
</feature>
<organism evidence="2 3">
    <name type="scientific">Escherichia phage T5_ev219</name>
    <dbReference type="NCBI Taxonomy" id="2742947"/>
    <lineage>
        <taxon>Viruses</taxon>
        <taxon>Duplodnaviria</taxon>
        <taxon>Heunggongvirae</taxon>
        <taxon>Uroviricota</taxon>
        <taxon>Caudoviricetes</taxon>
        <taxon>Demerecviridae</taxon>
        <taxon>Markadamsvirinae</taxon>
        <taxon>Tequintavirus</taxon>
        <taxon>Tequintavirus ev219</taxon>
    </lineage>
</organism>
<sequence length="105" mass="11855">MFSIIIAFIIGVLAGIFGMTAAINKHRKYTAEVSREIAERERRFDEKRAEFEREWSDGSLPRRGRDSVSSDQNTGLMILLCANWEISKFHKITHGGVLTAPGENT</sequence>
<dbReference type="EMBL" id="LR597655">
    <property type="protein sequence ID" value="VUF54677.1"/>
    <property type="molecule type" value="Genomic_DNA"/>
</dbReference>
<evidence type="ECO:0000313" key="2">
    <source>
        <dbReference type="EMBL" id="VUF54677.1"/>
    </source>
</evidence>
<accession>A0A653FY88</accession>
<keyword evidence="3" id="KW-1185">Reference proteome</keyword>
<evidence type="ECO:0000256" key="1">
    <source>
        <dbReference type="SAM" id="MobiDB-lite"/>
    </source>
</evidence>
<feature type="region of interest" description="Disordered" evidence="1">
    <location>
        <begin position="44"/>
        <end position="71"/>
    </location>
</feature>
<name>A0A653FY88_9CAUD</name>